<keyword evidence="1" id="KW-0732">Signal</keyword>
<evidence type="ECO:0000256" key="1">
    <source>
        <dbReference type="SAM" id="SignalP"/>
    </source>
</evidence>
<sequence>MLTNSPSCRLFVVFGVVVRLMIKPPWCDMNMREQSLPTTNNQWVSKQKTCCLWFVGCGKELSHNPHPTVVSKGA</sequence>
<feature type="signal peptide" evidence="1">
    <location>
        <begin position="1"/>
        <end position="27"/>
    </location>
</feature>
<name>A0A6G0R4B6_9STRA</name>
<gene>
    <name evidence="2" type="ORF">PF008_g18772</name>
</gene>
<dbReference type="Proteomes" id="UP000486351">
    <property type="component" value="Unassembled WGS sequence"/>
</dbReference>
<accession>A0A6G0R4B6</accession>
<evidence type="ECO:0000313" key="2">
    <source>
        <dbReference type="EMBL" id="KAE9317338.1"/>
    </source>
</evidence>
<comment type="caution">
    <text evidence="2">The sequence shown here is derived from an EMBL/GenBank/DDBJ whole genome shotgun (WGS) entry which is preliminary data.</text>
</comment>
<dbReference type="AlphaFoldDB" id="A0A6G0R4B6"/>
<protein>
    <recommendedName>
        <fullName evidence="4">Secreted protein</fullName>
    </recommendedName>
</protein>
<organism evidence="2 3">
    <name type="scientific">Phytophthora fragariae</name>
    <dbReference type="NCBI Taxonomy" id="53985"/>
    <lineage>
        <taxon>Eukaryota</taxon>
        <taxon>Sar</taxon>
        <taxon>Stramenopiles</taxon>
        <taxon>Oomycota</taxon>
        <taxon>Peronosporomycetes</taxon>
        <taxon>Peronosporales</taxon>
        <taxon>Peronosporaceae</taxon>
        <taxon>Phytophthora</taxon>
    </lineage>
</organism>
<proteinExistence type="predicted"/>
<evidence type="ECO:0000313" key="3">
    <source>
        <dbReference type="Proteomes" id="UP000486351"/>
    </source>
</evidence>
<evidence type="ECO:0008006" key="4">
    <source>
        <dbReference type="Google" id="ProtNLM"/>
    </source>
</evidence>
<dbReference type="EMBL" id="QXFY01001455">
    <property type="protein sequence ID" value="KAE9317338.1"/>
    <property type="molecule type" value="Genomic_DNA"/>
</dbReference>
<feature type="chain" id="PRO_5026183802" description="Secreted protein" evidence="1">
    <location>
        <begin position="28"/>
        <end position="74"/>
    </location>
</feature>
<reference evidence="2 3" key="1">
    <citation type="submission" date="2018-09" db="EMBL/GenBank/DDBJ databases">
        <title>Genomic investigation of the strawberry pathogen Phytophthora fragariae indicates pathogenicity is determined by transcriptional variation in three key races.</title>
        <authorList>
            <person name="Adams T.M."/>
            <person name="Armitage A.D."/>
            <person name="Sobczyk M.K."/>
            <person name="Bates H.J."/>
            <person name="Dunwell J.M."/>
            <person name="Nellist C.F."/>
            <person name="Harrison R.J."/>
        </authorList>
    </citation>
    <scope>NUCLEOTIDE SEQUENCE [LARGE SCALE GENOMIC DNA]</scope>
    <source>
        <strain evidence="2 3">NOV-77</strain>
    </source>
</reference>